<dbReference type="AlphaFoldDB" id="A0A9P8E1N1"/>
<dbReference type="Proteomes" id="UP000779574">
    <property type="component" value="Unassembled WGS sequence"/>
</dbReference>
<dbReference type="EMBL" id="JAHFXF010001211">
    <property type="protein sequence ID" value="KAG9672791.1"/>
    <property type="molecule type" value="Genomic_DNA"/>
</dbReference>
<dbReference type="OrthoDB" id="3920582at2759"/>
<organism evidence="2 3">
    <name type="scientific">Aureobasidium melanogenum</name>
    <name type="common">Aureobasidium pullulans var. melanogenum</name>
    <dbReference type="NCBI Taxonomy" id="46634"/>
    <lineage>
        <taxon>Eukaryota</taxon>
        <taxon>Fungi</taxon>
        <taxon>Dikarya</taxon>
        <taxon>Ascomycota</taxon>
        <taxon>Pezizomycotina</taxon>
        <taxon>Dothideomycetes</taxon>
        <taxon>Dothideomycetidae</taxon>
        <taxon>Dothideales</taxon>
        <taxon>Saccotheciaceae</taxon>
        <taxon>Aureobasidium</taxon>
    </lineage>
</organism>
<gene>
    <name evidence="2" type="ORF">KCU76_g16629</name>
</gene>
<comment type="caution">
    <text evidence="2">The sequence shown here is derived from an EMBL/GenBank/DDBJ whole genome shotgun (WGS) entry which is preliminary data.</text>
</comment>
<feature type="non-terminal residue" evidence="2">
    <location>
        <position position="228"/>
    </location>
</feature>
<evidence type="ECO:0000313" key="2">
    <source>
        <dbReference type="EMBL" id="KAG9672791.1"/>
    </source>
</evidence>
<name>A0A9P8E1N1_AURME</name>
<proteinExistence type="predicted"/>
<sequence>MAPNTALKRARSPSAGRRRQLLLPAILQHIQGARNESNSATLNSINDSVSMSSFIDLSDLSDALDSPISSDQRKELAKARGVRFNKRVSIVEIPAPEQIQPRRVSFSDEVIDIGTAELTCVSPSPSPPEKRVRFGCLKTSVRKHLSHTSIYKMKNFETISPLMTHKKRVRFSCMKCEAPATTQTNSEVTELLAEEGATFKREKRRDSIWDGDSEMSEQTSCSEDVEEG</sequence>
<reference evidence="2" key="2">
    <citation type="submission" date="2021-08" db="EMBL/GenBank/DDBJ databases">
        <authorList>
            <person name="Gostincar C."/>
            <person name="Sun X."/>
            <person name="Song Z."/>
            <person name="Gunde-Cimerman N."/>
        </authorList>
    </citation>
    <scope>NUCLEOTIDE SEQUENCE</scope>
    <source>
        <strain evidence="2">EXF-9911</strain>
    </source>
</reference>
<evidence type="ECO:0000313" key="3">
    <source>
        <dbReference type="Proteomes" id="UP000779574"/>
    </source>
</evidence>
<accession>A0A9P8E1N1</accession>
<feature type="region of interest" description="Disordered" evidence="1">
    <location>
        <begin position="201"/>
        <end position="228"/>
    </location>
</feature>
<protein>
    <submittedName>
        <fullName evidence="2">Uncharacterized protein</fullName>
    </submittedName>
</protein>
<reference evidence="2" key="1">
    <citation type="journal article" date="2021" name="J Fungi (Basel)">
        <title>Virulence traits and population genomics of the black yeast Aureobasidium melanogenum.</title>
        <authorList>
            <person name="Cernosa A."/>
            <person name="Sun X."/>
            <person name="Gostincar C."/>
            <person name="Fang C."/>
            <person name="Gunde-Cimerman N."/>
            <person name="Song Z."/>
        </authorList>
    </citation>
    <scope>NUCLEOTIDE SEQUENCE</scope>
    <source>
        <strain evidence="2">EXF-9911</strain>
    </source>
</reference>
<evidence type="ECO:0000256" key="1">
    <source>
        <dbReference type="SAM" id="MobiDB-lite"/>
    </source>
</evidence>